<evidence type="ECO:0000256" key="1">
    <source>
        <dbReference type="ARBA" id="ARBA00022729"/>
    </source>
</evidence>
<dbReference type="EMBL" id="JAERRK010000023">
    <property type="protein sequence ID" value="MBL1086579.1"/>
    <property type="molecule type" value="Genomic_DNA"/>
</dbReference>
<accession>A0A937ERC2</accession>
<dbReference type="InterPro" id="IPR013517">
    <property type="entry name" value="FG-GAP"/>
</dbReference>
<name>A0A937ERC2_9ACTN</name>
<evidence type="ECO:0000313" key="2">
    <source>
        <dbReference type="EMBL" id="MBL1086579.1"/>
    </source>
</evidence>
<protein>
    <submittedName>
        <fullName evidence="2">VCBS repeat-containing protein</fullName>
    </submittedName>
</protein>
<dbReference type="SUPFAM" id="SSF69318">
    <property type="entry name" value="Integrin alpha N-terminal domain"/>
    <property type="match status" value="1"/>
</dbReference>
<keyword evidence="1" id="KW-0732">Signal</keyword>
<reference evidence="2" key="1">
    <citation type="submission" date="2021-01" db="EMBL/GenBank/DDBJ databases">
        <title>WGS of actinomycetes isolated from Thailand.</title>
        <authorList>
            <person name="Thawai C."/>
        </authorList>
    </citation>
    <scope>NUCLEOTIDE SEQUENCE</scope>
    <source>
        <strain evidence="2">RCU-197</strain>
    </source>
</reference>
<dbReference type="AlphaFoldDB" id="A0A937ERC2"/>
<dbReference type="RefSeq" id="WP_201843128.1">
    <property type="nucleotide sequence ID" value="NZ_JAERRK010000023.1"/>
</dbReference>
<dbReference type="InterPro" id="IPR028994">
    <property type="entry name" value="Integrin_alpha_N"/>
</dbReference>
<dbReference type="PANTHER" id="PTHR46580">
    <property type="entry name" value="SENSOR KINASE-RELATED"/>
    <property type="match status" value="1"/>
</dbReference>
<dbReference type="Pfam" id="PF01839">
    <property type="entry name" value="FG-GAP"/>
    <property type="match status" value="1"/>
</dbReference>
<keyword evidence="3" id="KW-1185">Reference proteome</keyword>
<dbReference type="Pfam" id="PF13517">
    <property type="entry name" value="FG-GAP_3"/>
    <property type="match status" value="2"/>
</dbReference>
<comment type="caution">
    <text evidence="2">The sequence shown here is derived from an EMBL/GenBank/DDBJ whole genome shotgun (WGS) entry which is preliminary data.</text>
</comment>
<dbReference type="Gene3D" id="2.40.128.340">
    <property type="match status" value="2"/>
</dbReference>
<evidence type="ECO:0000313" key="3">
    <source>
        <dbReference type="Proteomes" id="UP000661858"/>
    </source>
</evidence>
<organism evidence="2 3">
    <name type="scientific">Streptomyces actinomycinicus</name>
    <dbReference type="NCBI Taxonomy" id="1695166"/>
    <lineage>
        <taxon>Bacteria</taxon>
        <taxon>Bacillati</taxon>
        <taxon>Actinomycetota</taxon>
        <taxon>Actinomycetes</taxon>
        <taxon>Kitasatosporales</taxon>
        <taxon>Streptomycetaceae</taxon>
        <taxon>Streptomyces</taxon>
    </lineage>
</organism>
<gene>
    <name evidence="2" type="ORF">JK359_32255</name>
</gene>
<proteinExistence type="predicted"/>
<dbReference type="Proteomes" id="UP000661858">
    <property type="component" value="Unassembled WGS sequence"/>
</dbReference>
<sequence>MVPLFTLGESSKDILKLGGQLRKRLVRRPVFAAFTALLATVAMAFAGGGAQAAPTAPYGFSSVSGDFNGDGKDDVATFTRGSAADVFVALSNGRRFVGTGVKWHDFFAAGNEKPLVGDFNGDGKDDIATFTGGSAADVFVALSNGRRFVGTGVKWHDFFAAGNEIPAVGDFNGDGKDDIVTFTRGSAADAFVALSNGRRFVGTGVKWHDFFAVGSEVPMVGDFNGDGKDDIVTFTRGSAADAFVALSNGRRFVGTGVKWHDFFAVGNEAPAVGDFNGDGKDDIVTFTRGSAADAFVALSNGRRFVGTGVKWHDFFAVGNEVPGTGDFNGDGKQDIVTFTRGSAADVFAALSNGQRFVGTGVKWHDFFAVGNEVPLGGTYW</sequence>